<reference evidence="1 2" key="1">
    <citation type="submission" date="2019-08" db="EMBL/GenBank/DDBJ databases">
        <authorList>
            <person name="Peeters C."/>
        </authorList>
    </citation>
    <scope>NUCLEOTIDE SEQUENCE [LARGE SCALE GENOMIC DNA]</scope>
    <source>
        <strain evidence="1 2">LMG 20602</strain>
    </source>
</reference>
<keyword evidence="2" id="KW-1185">Reference proteome</keyword>
<evidence type="ECO:0000313" key="1">
    <source>
        <dbReference type="EMBL" id="VVD64003.1"/>
    </source>
</evidence>
<organism evidence="1 2">
    <name type="scientific">Pandoraea capi</name>
    <dbReference type="NCBI Taxonomy" id="2508286"/>
    <lineage>
        <taxon>Bacteria</taxon>
        <taxon>Pseudomonadati</taxon>
        <taxon>Pseudomonadota</taxon>
        <taxon>Betaproteobacteria</taxon>
        <taxon>Burkholderiales</taxon>
        <taxon>Burkholderiaceae</taxon>
        <taxon>Pandoraea</taxon>
    </lineage>
</organism>
<dbReference type="Pfam" id="PF07434">
    <property type="entry name" value="CblD"/>
    <property type="match status" value="1"/>
</dbReference>
<evidence type="ECO:0000313" key="2">
    <source>
        <dbReference type="Proteomes" id="UP000366065"/>
    </source>
</evidence>
<dbReference type="EMBL" id="CABPRV010000001">
    <property type="protein sequence ID" value="VVD64003.1"/>
    <property type="molecule type" value="Genomic_DNA"/>
</dbReference>
<sequence>MREEARRNMAGEWVSVARGMTAMLRSVCGMCGVFTMRLCLSLGALCLPFSVGAQSVPSDRHESVSLTFDRASVPQGWEFRRQIAAHYTPGRIEGSRTWFACRSTTDTTLGACSRTPSNANHPSSTDVALRFTENRSQLTVDLRIRATKVVTVASSTCVHRLVALNSTRNFGQCAGRFYDVARYMLTIERAELQKIPIGGIWRGRFEFDVREYQSQAPSAVHSYDIELNVTDRQNAQIYFPTLSNTAPRVAFDLKTRPGPGFQPVVYGGRAVDVCFYDGFGSNSAGALRVRAADVRGDFPGRPPGQASLVLRNANGLLPSQRIDYRVGYTYAGAHRWLTVGGPAESFTPVAQSAIRIVRLPGMPVAVACSPALLTFEVSPFLQSSKFAGGYEGRLRIEMFVDAALF</sequence>
<comment type="caution">
    <text evidence="1">The sequence shown here is derived from an EMBL/GenBank/DDBJ whole genome shotgun (WGS) entry which is preliminary data.</text>
</comment>
<dbReference type="Gene3D" id="2.60.40.2040">
    <property type="entry name" value="CFA/I fimbrial subunit E, pilin domain"/>
    <property type="match status" value="1"/>
</dbReference>
<dbReference type="InterPro" id="IPR010888">
    <property type="entry name" value="CblD"/>
</dbReference>
<gene>
    <name evidence="1" type="primary">cfaE</name>
    <name evidence="1" type="ORF">PCA20602_00258</name>
</gene>
<protein>
    <submittedName>
        <fullName evidence="1">CFA/I fimbrial subunit E</fullName>
    </submittedName>
</protein>
<dbReference type="InterPro" id="IPR043037">
    <property type="entry name" value="CfaE_adhesin"/>
</dbReference>
<accession>A0ABY6VM40</accession>
<dbReference type="Gene3D" id="2.60.40.2520">
    <property type="entry name" value="CFA/I fimbrial subunit E, adhesin domain"/>
    <property type="match status" value="1"/>
</dbReference>
<dbReference type="Proteomes" id="UP000366065">
    <property type="component" value="Unassembled WGS sequence"/>
</dbReference>
<name>A0ABY6VM40_9BURK</name>
<proteinExistence type="predicted"/>